<comment type="catalytic activity">
    <reaction evidence="9">
        <text>a secondary alcohol + NAD(+) = a ketone + NADH + H(+)</text>
        <dbReference type="Rhea" id="RHEA:10740"/>
        <dbReference type="ChEBI" id="CHEBI:15378"/>
        <dbReference type="ChEBI" id="CHEBI:17087"/>
        <dbReference type="ChEBI" id="CHEBI:35681"/>
        <dbReference type="ChEBI" id="CHEBI:57540"/>
        <dbReference type="ChEBI" id="CHEBI:57945"/>
        <dbReference type="EC" id="1.1.1.1"/>
    </reaction>
</comment>
<keyword evidence="7 13" id="KW-0560">Oxidoreductase</keyword>
<comment type="catalytic activity">
    <reaction evidence="10">
        <text>a primary alcohol + NAD(+) = an aldehyde + NADH + H(+)</text>
        <dbReference type="Rhea" id="RHEA:10736"/>
        <dbReference type="ChEBI" id="CHEBI:15378"/>
        <dbReference type="ChEBI" id="CHEBI:15734"/>
        <dbReference type="ChEBI" id="CHEBI:17478"/>
        <dbReference type="ChEBI" id="CHEBI:57540"/>
        <dbReference type="ChEBI" id="CHEBI:57945"/>
        <dbReference type="EC" id="1.1.1.1"/>
    </reaction>
</comment>
<dbReference type="SUPFAM" id="SSF50129">
    <property type="entry name" value="GroES-like"/>
    <property type="match status" value="1"/>
</dbReference>
<dbReference type="SMART" id="SM00829">
    <property type="entry name" value="PKS_ER"/>
    <property type="match status" value="1"/>
</dbReference>
<dbReference type="PANTHER" id="PTHR42940">
    <property type="entry name" value="ALCOHOL DEHYDROGENASE 1-RELATED"/>
    <property type="match status" value="1"/>
</dbReference>
<dbReference type="InterPro" id="IPR002328">
    <property type="entry name" value="ADH_Zn_CS"/>
</dbReference>
<dbReference type="InterPro" id="IPR013154">
    <property type="entry name" value="ADH-like_N"/>
</dbReference>
<dbReference type="Gene3D" id="3.40.50.720">
    <property type="entry name" value="NAD(P)-binding Rossmann-like Domain"/>
    <property type="match status" value="1"/>
</dbReference>
<comment type="similarity">
    <text evidence="2 11">Belongs to the zinc-containing alcohol dehydrogenase family.</text>
</comment>
<keyword evidence="8" id="KW-0520">NAD</keyword>
<dbReference type="NCBIfam" id="NF006940">
    <property type="entry name" value="PRK09422.1"/>
    <property type="match status" value="1"/>
</dbReference>
<dbReference type="GO" id="GO:0004022">
    <property type="term" value="F:alcohol dehydrogenase (NAD+) activity"/>
    <property type="evidence" value="ECO:0007669"/>
    <property type="project" value="UniProtKB-EC"/>
</dbReference>
<evidence type="ECO:0000256" key="1">
    <source>
        <dbReference type="ARBA" id="ARBA00001947"/>
    </source>
</evidence>
<proteinExistence type="inferred from homology"/>
<evidence type="ECO:0000256" key="2">
    <source>
        <dbReference type="ARBA" id="ARBA00008072"/>
    </source>
</evidence>
<evidence type="ECO:0000256" key="9">
    <source>
        <dbReference type="ARBA" id="ARBA00049164"/>
    </source>
</evidence>
<name>A0A9W4PBD0_9BACI</name>
<dbReference type="GO" id="GO:0008270">
    <property type="term" value="F:zinc ion binding"/>
    <property type="evidence" value="ECO:0007669"/>
    <property type="project" value="InterPro"/>
</dbReference>
<gene>
    <name evidence="13" type="primary">adh_1</name>
    <name evidence="13" type="ORF">SRABI133_01365</name>
</gene>
<dbReference type="InterPro" id="IPR011032">
    <property type="entry name" value="GroES-like_sf"/>
</dbReference>
<evidence type="ECO:0000256" key="5">
    <source>
        <dbReference type="ARBA" id="ARBA00022723"/>
    </source>
</evidence>
<keyword evidence="5 11" id="KW-0479">Metal-binding</keyword>
<dbReference type="InterPro" id="IPR020843">
    <property type="entry name" value="ER"/>
</dbReference>
<accession>A0A9W4PBD0</accession>
<evidence type="ECO:0000259" key="12">
    <source>
        <dbReference type="SMART" id="SM00829"/>
    </source>
</evidence>
<dbReference type="EC" id="1.1.1.1" evidence="3"/>
<comment type="cofactor">
    <cofactor evidence="1 11">
        <name>Zn(2+)</name>
        <dbReference type="ChEBI" id="CHEBI:29105"/>
    </cofactor>
</comment>
<reference evidence="13" key="1">
    <citation type="submission" date="2021-11" db="EMBL/GenBank/DDBJ databases">
        <authorList>
            <person name="Bulgarelli D."/>
        </authorList>
    </citation>
    <scope>NUCLEOTIDE SEQUENCE</scope>
    <source>
        <strain evidence="13">Bi133</strain>
    </source>
</reference>
<evidence type="ECO:0000256" key="8">
    <source>
        <dbReference type="ARBA" id="ARBA00023027"/>
    </source>
</evidence>
<evidence type="ECO:0000256" key="6">
    <source>
        <dbReference type="ARBA" id="ARBA00022833"/>
    </source>
</evidence>
<comment type="caution">
    <text evidence="13">The sequence shown here is derived from an EMBL/GenBank/DDBJ whole genome shotgun (WGS) entry which is preliminary data.</text>
</comment>
<dbReference type="AlphaFoldDB" id="A0A9W4PBD0"/>
<organism evidence="13 14">
    <name type="scientific">Peribacillus simplex</name>
    <dbReference type="NCBI Taxonomy" id="1478"/>
    <lineage>
        <taxon>Bacteria</taxon>
        <taxon>Bacillati</taxon>
        <taxon>Bacillota</taxon>
        <taxon>Bacilli</taxon>
        <taxon>Bacillales</taxon>
        <taxon>Bacillaceae</taxon>
        <taxon>Peribacillus</taxon>
    </lineage>
</organism>
<feature type="domain" description="Enoyl reductase (ER)" evidence="12">
    <location>
        <begin position="26"/>
        <end position="352"/>
    </location>
</feature>
<dbReference type="CDD" id="cd08297">
    <property type="entry name" value="CAD3"/>
    <property type="match status" value="1"/>
</dbReference>
<dbReference type="PANTHER" id="PTHR42940:SF8">
    <property type="entry name" value="VACUOLAR PROTEIN SORTING-ASSOCIATED PROTEIN 11"/>
    <property type="match status" value="1"/>
</dbReference>
<dbReference type="InterPro" id="IPR013149">
    <property type="entry name" value="ADH-like_C"/>
</dbReference>
<dbReference type="Gene3D" id="3.90.180.10">
    <property type="entry name" value="Medium-chain alcohol dehydrogenases, catalytic domain"/>
    <property type="match status" value="1"/>
</dbReference>
<evidence type="ECO:0000256" key="7">
    <source>
        <dbReference type="ARBA" id="ARBA00023002"/>
    </source>
</evidence>
<evidence type="ECO:0000313" key="13">
    <source>
        <dbReference type="EMBL" id="CAH0178567.1"/>
    </source>
</evidence>
<sequence>MNVKQGASTVNAKQKVKTMKAAVVNEFNQKLEIKEVPIPELEYGEILVKIKACGVCHTDLHAVHGDWPVKPKLPLIPGHEGVGIIEKVAEGVTSLKVGDRVGIPWLYSACGDCEYCLTGRETLCLDQLNAGYSVDGGYAEYCKAPAKYVVKVPEGLDFAEVSPIFCAGVTTYKALKVSEAKPGDWVAVYGIGGLGHVALQYAKAMGFNVIAVDIQDDKLDLATELGADYTVNGLKTDPVQAIKDKVGGVQASISVAVTKKAFEQAYSSVKRGGTLVVVGLPNDELPIPIFDTVLNGVTVKGSIVGTRKDLQEAVQFAAEGKVRTNIETRKLDEINDVFSMMEKGEINGRIVLTLE</sequence>
<dbReference type="EMBL" id="CAKKMG010000012">
    <property type="protein sequence ID" value="CAH0178567.1"/>
    <property type="molecule type" value="Genomic_DNA"/>
</dbReference>
<evidence type="ECO:0000256" key="11">
    <source>
        <dbReference type="RuleBase" id="RU361277"/>
    </source>
</evidence>
<dbReference type="Proteomes" id="UP000789326">
    <property type="component" value="Unassembled WGS sequence"/>
</dbReference>
<dbReference type="PROSITE" id="PS00059">
    <property type="entry name" value="ADH_ZINC"/>
    <property type="match status" value="1"/>
</dbReference>
<protein>
    <recommendedName>
        <fullName evidence="4">Alcohol dehydrogenase</fullName>
        <ecNumber evidence="3">1.1.1.1</ecNumber>
    </recommendedName>
</protein>
<dbReference type="Pfam" id="PF08240">
    <property type="entry name" value="ADH_N"/>
    <property type="match status" value="1"/>
</dbReference>
<evidence type="ECO:0000256" key="4">
    <source>
        <dbReference type="ARBA" id="ARBA00016352"/>
    </source>
</evidence>
<evidence type="ECO:0000313" key="14">
    <source>
        <dbReference type="Proteomes" id="UP000789326"/>
    </source>
</evidence>
<evidence type="ECO:0000256" key="10">
    <source>
        <dbReference type="ARBA" id="ARBA00049243"/>
    </source>
</evidence>
<keyword evidence="6 11" id="KW-0862">Zinc</keyword>
<dbReference type="InterPro" id="IPR036291">
    <property type="entry name" value="NAD(P)-bd_dom_sf"/>
</dbReference>
<dbReference type="Pfam" id="PF00107">
    <property type="entry name" value="ADH_zinc_N"/>
    <property type="match status" value="1"/>
</dbReference>
<dbReference type="FunFam" id="3.40.50.720:FF:000039">
    <property type="entry name" value="Alcohol dehydrogenase AdhP"/>
    <property type="match status" value="1"/>
</dbReference>
<dbReference type="SUPFAM" id="SSF51735">
    <property type="entry name" value="NAD(P)-binding Rossmann-fold domains"/>
    <property type="match status" value="1"/>
</dbReference>
<dbReference type="FunFam" id="3.90.180.10:FF:000002">
    <property type="entry name" value="Alcohol dehydrogenase AdhP"/>
    <property type="match status" value="1"/>
</dbReference>
<evidence type="ECO:0000256" key="3">
    <source>
        <dbReference type="ARBA" id="ARBA00013190"/>
    </source>
</evidence>